<dbReference type="InterPro" id="IPR056085">
    <property type="entry name" value="DUF7668"/>
</dbReference>
<evidence type="ECO:0000313" key="3">
    <source>
        <dbReference type="Proteomes" id="UP001243420"/>
    </source>
</evidence>
<dbReference type="Proteomes" id="UP001243420">
    <property type="component" value="Chromosome"/>
</dbReference>
<feature type="domain" description="DUF7668" evidence="1">
    <location>
        <begin position="28"/>
        <end position="113"/>
    </location>
</feature>
<sequence>MIQADEYEKILRTAERIVQLIGTDQLDELSLLQSGTRLKPEAFRRVMAEHGKTFVFDQSRSVLPIENAVVVDGSSPTRYAVDIPLQTREEGRSDLEVRATFFLAMNERDPEILGFEIDDILIS</sequence>
<dbReference type="RefSeq" id="WP_279964893.1">
    <property type="nucleotide sequence ID" value="NZ_CP122537.1"/>
</dbReference>
<evidence type="ECO:0000259" key="1">
    <source>
        <dbReference type="Pfam" id="PF24705"/>
    </source>
</evidence>
<dbReference type="EMBL" id="CP122537">
    <property type="protein sequence ID" value="WGH78180.1"/>
    <property type="molecule type" value="Genomic_DNA"/>
</dbReference>
<proteinExistence type="predicted"/>
<dbReference type="Pfam" id="PF24705">
    <property type="entry name" value="DUF7668"/>
    <property type="match status" value="1"/>
</dbReference>
<protein>
    <recommendedName>
        <fullName evidence="1">DUF7668 domain-containing protein</fullName>
    </recommendedName>
</protein>
<gene>
    <name evidence="2" type="ORF">P8627_14255</name>
</gene>
<accession>A0ABY8LD19</accession>
<organism evidence="2 3">
    <name type="scientific">Jannaschia ovalis</name>
    <dbReference type="NCBI Taxonomy" id="3038773"/>
    <lineage>
        <taxon>Bacteria</taxon>
        <taxon>Pseudomonadati</taxon>
        <taxon>Pseudomonadota</taxon>
        <taxon>Alphaproteobacteria</taxon>
        <taxon>Rhodobacterales</taxon>
        <taxon>Roseobacteraceae</taxon>
        <taxon>Jannaschia</taxon>
    </lineage>
</organism>
<name>A0ABY8LD19_9RHOB</name>
<keyword evidence="3" id="KW-1185">Reference proteome</keyword>
<reference evidence="2 3" key="1">
    <citation type="submission" date="2023-04" db="EMBL/GenBank/DDBJ databases">
        <title>Jannaschia ovalis sp. nov., a marine bacterium isolated from sea tidal flat.</title>
        <authorList>
            <person name="Kwon D.Y."/>
            <person name="Kim J.-J."/>
        </authorList>
    </citation>
    <scope>NUCLEOTIDE SEQUENCE [LARGE SCALE GENOMIC DNA]</scope>
    <source>
        <strain evidence="2 3">GRR-S6-38</strain>
    </source>
</reference>
<evidence type="ECO:0000313" key="2">
    <source>
        <dbReference type="EMBL" id="WGH78180.1"/>
    </source>
</evidence>